<name>A0ABS6G5G8_9FIRM</name>
<proteinExistence type="predicted"/>
<comment type="caution">
    <text evidence="1">The sequence shown here is derived from an EMBL/GenBank/DDBJ whole genome shotgun (WGS) entry which is preliminary data.</text>
</comment>
<protein>
    <recommendedName>
        <fullName evidence="3">AAA domain-containing protein</fullName>
    </recommendedName>
</protein>
<evidence type="ECO:0000313" key="1">
    <source>
        <dbReference type="EMBL" id="MBU5677624.1"/>
    </source>
</evidence>
<accession>A0ABS6G5G8</accession>
<dbReference type="RefSeq" id="WP_216418475.1">
    <property type="nucleotide sequence ID" value="NZ_JAHLQK010000005.1"/>
</dbReference>
<evidence type="ECO:0000313" key="2">
    <source>
        <dbReference type="Proteomes" id="UP000779508"/>
    </source>
</evidence>
<gene>
    <name evidence="1" type="ORF">KQI88_14470</name>
</gene>
<reference evidence="1 2" key="1">
    <citation type="submission" date="2021-06" db="EMBL/GenBank/DDBJ databases">
        <authorList>
            <person name="Sun Q."/>
            <person name="Li D."/>
        </authorList>
    </citation>
    <scope>NUCLEOTIDE SEQUENCE [LARGE SCALE GENOMIC DNA]</scope>
    <source>
        <strain evidence="1 2">MSJ-5</strain>
    </source>
</reference>
<sequence>MKLNNLYLKNFKGIREFSTDVKGINISILGKNGTDKTTVFDVFLWVRFDNDGNNISNFKIKTLDNFGEPNTWTIT</sequence>
<evidence type="ECO:0008006" key="3">
    <source>
        <dbReference type="Google" id="ProtNLM"/>
    </source>
</evidence>
<keyword evidence="2" id="KW-1185">Reference proteome</keyword>
<dbReference type="Proteomes" id="UP000779508">
    <property type="component" value="Unassembled WGS sequence"/>
</dbReference>
<organism evidence="1 2">
    <name type="scientific">Alkaliphilus flagellatus</name>
    <dbReference type="NCBI Taxonomy" id="2841507"/>
    <lineage>
        <taxon>Bacteria</taxon>
        <taxon>Bacillati</taxon>
        <taxon>Bacillota</taxon>
        <taxon>Clostridia</taxon>
        <taxon>Peptostreptococcales</taxon>
        <taxon>Natronincolaceae</taxon>
        <taxon>Alkaliphilus</taxon>
    </lineage>
</organism>
<dbReference type="EMBL" id="JAHLQK010000005">
    <property type="protein sequence ID" value="MBU5677624.1"/>
    <property type="molecule type" value="Genomic_DNA"/>
</dbReference>